<proteinExistence type="predicted"/>
<accession>B9RRE5</accession>
<dbReference type="AlphaFoldDB" id="B9RRE5"/>
<reference evidence="3" key="1">
    <citation type="journal article" date="2010" name="Nat. Biotechnol.">
        <title>Draft genome sequence of the oilseed species Ricinus communis.</title>
        <authorList>
            <person name="Chan A.P."/>
            <person name="Crabtree J."/>
            <person name="Zhao Q."/>
            <person name="Lorenzi H."/>
            <person name="Orvis J."/>
            <person name="Puiu D."/>
            <person name="Melake-Berhan A."/>
            <person name="Jones K.M."/>
            <person name="Redman J."/>
            <person name="Chen G."/>
            <person name="Cahoon E.B."/>
            <person name="Gedil M."/>
            <person name="Stanke M."/>
            <person name="Haas B.J."/>
            <person name="Wortman J.R."/>
            <person name="Fraser-Liggett C.M."/>
            <person name="Ravel J."/>
            <person name="Rabinowicz P.D."/>
        </authorList>
    </citation>
    <scope>NUCLEOTIDE SEQUENCE [LARGE SCALE GENOMIC DNA]</scope>
    <source>
        <strain evidence="3">cv. Hale</strain>
    </source>
</reference>
<evidence type="ECO:0000313" key="2">
    <source>
        <dbReference type="EMBL" id="EEF46061.1"/>
    </source>
</evidence>
<gene>
    <name evidence="2" type="ORF">RCOM_1188560</name>
</gene>
<dbReference type="Proteomes" id="UP000008311">
    <property type="component" value="Unassembled WGS sequence"/>
</dbReference>
<protein>
    <submittedName>
        <fullName evidence="2">Uncharacterized protein</fullName>
    </submittedName>
</protein>
<feature type="region of interest" description="Disordered" evidence="1">
    <location>
        <begin position="76"/>
        <end position="106"/>
    </location>
</feature>
<name>B9RRE5_RICCO</name>
<dbReference type="EMBL" id="EQ973803">
    <property type="protein sequence ID" value="EEF46061.1"/>
    <property type="molecule type" value="Genomic_DNA"/>
</dbReference>
<evidence type="ECO:0000313" key="3">
    <source>
        <dbReference type="Proteomes" id="UP000008311"/>
    </source>
</evidence>
<keyword evidence="3" id="KW-1185">Reference proteome</keyword>
<feature type="compositionally biased region" description="Basic and acidic residues" evidence="1">
    <location>
        <begin position="97"/>
        <end position="106"/>
    </location>
</feature>
<sequence>MCTRFPPVGQFNGNPTVERLSRYGGNYMTDRTKPSIKHDIDKNFHSAKFYHRSGPQVLATWHLKSNLNWAAKDPKKTRKHIANTKSVSESSTCEWNLQRETEKLGA</sequence>
<organism evidence="2 3">
    <name type="scientific">Ricinus communis</name>
    <name type="common">Castor bean</name>
    <dbReference type="NCBI Taxonomy" id="3988"/>
    <lineage>
        <taxon>Eukaryota</taxon>
        <taxon>Viridiplantae</taxon>
        <taxon>Streptophyta</taxon>
        <taxon>Embryophyta</taxon>
        <taxon>Tracheophyta</taxon>
        <taxon>Spermatophyta</taxon>
        <taxon>Magnoliopsida</taxon>
        <taxon>eudicotyledons</taxon>
        <taxon>Gunneridae</taxon>
        <taxon>Pentapetalae</taxon>
        <taxon>rosids</taxon>
        <taxon>fabids</taxon>
        <taxon>Malpighiales</taxon>
        <taxon>Euphorbiaceae</taxon>
        <taxon>Acalyphoideae</taxon>
        <taxon>Acalypheae</taxon>
        <taxon>Ricinus</taxon>
    </lineage>
</organism>
<feature type="compositionally biased region" description="Polar residues" evidence="1">
    <location>
        <begin position="83"/>
        <end position="95"/>
    </location>
</feature>
<evidence type="ECO:0000256" key="1">
    <source>
        <dbReference type="SAM" id="MobiDB-lite"/>
    </source>
</evidence>
<dbReference type="InParanoid" id="B9RRE5"/>